<accession>A0A5N1IWE3</accession>
<dbReference type="Gene3D" id="2.40.30.10">
    <property type="entry name" value="Translation factors"/>
    <property type="match status" value="1"/>
</dbReference>
<dbReference type="SUPFAM" id="SSF160996">
    <property type="entry name" value="HI0933 insert domain-like"/>
    <property type="match status" value="1"/>
</dbReference>
<evidence type="ECO:0000313" key="6">
    <source>
        <dbReference type="EMBL" id="KAA9338835.1"/>
    </source>
</evidence>
<dbReference type="Gene3D" id="1.10.8.260">
    <property type="entry name" value="HI0933 insert domain-like"/>
    <property type="match status" value="1"/>
</dbReference>
<feature type="domain" description="RsdA/BaiN/AoA(So)-like insert" evidence="5">
    <location>
        <begin position="193"/>
        <end position="340"/>
    </location>
</feature>
<evidence type="ECO:0000259" key="4">
    <source>
        <dbReference type="Pfam" id="PF03486"/>
    </source>
</evidence>
<dbReference type="PANTHER" id="PTHR42887">
    <property type="entry name" value="OS12G0638800 PROTEIN"/>
    <property type="match status" value="1"/>
</dbReference>
<dbReference type="Pfam" id="PF03486">
    <property type="entry name" value="HI0933_like"/>
    <property type="match status" value="1"/>
</dbReference>
<evidence type="ECO:0000256" key="2">
    <source>
        <dbReference type="ARBA" id="ARBA00022630"/>
    </source>
</evidence>
<sequence length="401" mass="44088">MTSRKTIAIIGGGAAGLMAADVLSPHCEVHIYEKGKALGRKFLVAGNGGFNLTNSAEGEELFNQYTPKDFLEPALAAFNSEDTRNWLACLGIPTFVGSSGRVFPEKGIKPITVLQKIKYRLLQNGVSFHFQHEFVGFNAAYKPILKLQETEITPEADHYIFALGGASWPVTGSTGNWLDAFRLLGIKTLPFQSSNCGVNVNWPEDLRNKFAGAPLKNLQVMVEDFSLRGEALITDYGLEGNAIYPVVPKIREVLNTGKEAFLTLDFKPLNSVDQLLQKVQGKQIQPKNYEQDFKLSKAQLALIKLFTSKEDYLNPEKLMHKIKQLEVPISSLRPIEEAISTVGGISLEAVNQDFSLKSFPHISVVGEMLDWDAPTGGFLLQGCFSTAYFAAQAILMKAPVA</sequence>
<dbReference type="NCBIfam" id="TIGR00275">
    <property type="entry name" value="aminoacetone oxidase family FAD-binding enzyme"/>
    <property type="match status" value="1"/>
</dbReference>
<dbReference type="InterPro" id="IPR036188">
    <property type="entry name" value="FAD/NAD-bd_sf"/>
</dbReference>
<feature type="domain" description="RsdA/BaiN/AoA(So)-like Rossmann fold-like" evidence="4">
    <location>
        <begin position="6"/>
        <end position="392"/>
    </location>
</feature>
<dbReference type="EMBL" id="VTWT01000004">
    <property type="protein sequence ID" value="KAA9338835.1"/>
    <property type="molecule type" value="Genomic_DNA"/>
</dbReference>
<name>A0A5N1IWE3_9BACT</name>
<reference evidence="6 7" key="1">
    <citation type="submission" date="2019-09" db="EMBL/GenBank/DDBJ databases">
        <title>Genome sequence of Adhaeribacter sp. M2.</title>
        <authorList>
            <person name="Srinivasan S."/>
        </authorList>
    </citation>
    <scope>NUCLEOTIDE SEQUENCE [LARGE SCALE GENOMIC DNA]</scope>
    <source>
        <strain evidence="6 7">M2</strain>
    </source>
</reference>
<evidence type="ECO:0000313" key="7">
    <source>
        <dbReference type="Proteomes" id="UP000326570"/>
    </source>
</evidence>
<comment type="cofactor">
    <cofactor evidence="1">
        <name>FAD</name>
        <dbReference type="ChEBI" id="CHEBI:57692"/>
    </cofactor>
</comment>
<dbReference type="InterPro" id="IPR023166">
    <property type="entry name" value="BaiN-like_dom_sf"/>
</dbReference>
<evidence type="ECO:0000256" key="1">
    <source>
        <dbReference type="ARBA" id="ARBA00001974"/>
    </source>
</evidence>
<dbReference type="Gene3D" id="3.50.50.60">
    <property type="entry name" value="FAD/NAD(P)-binding domain"/>
    <property type="match status" value="1"/>
</dbReference>
<gene>
    <name evidence="6" type="ORF">F0P94_08560</name>
</gene>
<dbReference type="Proteomes" id="UP000326570">
    <property type="component" value="Unassembled WGS sequence"/>
</dbReference>
<dbReference type="NCBIfam" id="TIGR03862">
    <property type="entry name" value="flavo_PP4765"/>
    <property type="match status" value="1"/>
</dbReference>
<organism evidence="6 7">
    <name type="scientific">Adhaeribacter soli</name>
    <dbReference type="NCBI Taxonomy" id="2607655"/>
    <lineage>
        <taxon>Bacteria</taxon>
        <taxon>Pseudomonadati</taxon>
        <taxon>Bacteroidota</taxon>
        <taxon>Cytophagia</taxon>
        <taxon>Cytophagales</taxon>
        <taxon>Hymenobacteraceae</taxon>
        <taxon>Adhaeribacter</taxon>
    </lineage>
</organism>
<protein>
    <submittedName>
        <fullName evidence="6">TIGR03862 family flavoprotein</fullName>
    </submittedName>
</protein>
<evidence type="ECO:0000256" key="3">
    <source>
        <dbReference type="ARBA" id="ARBA00022827"/>
    </source>
</evidence>
<dbReference type="RefSeq" id="WP_150903469.1">
    <property type="nucleotide sequence ID" value="NZ_VTWT01000004.1"/>
</dbReference>
<keyword evidence="7" id="KW-1185">Reference proteome</keyword>
<dbReference type="InterPro" id="IPR055178">
    <property type="entry name" value="RsdA/BaiN/AoA(So)-like_dom"/>
</dbReference>
<dbReference type="SUPFAM" id="SSF51905">
    <property type="entry name" value="FAD/NAD(P)-binding domain"/>
    <property type="match status" value="1"/>
</dbReference>
<keyword evidence="3" id="KW-0274">FAD</keyword>
<keyword evidence="2" id="KW-0285">Flavoprotein</keyword>
<evidence type="ECO:0000259" key="5">
    <source>
        <dbReference type="Pfam" id="PF22780"/>
    </source>
</evidence>
<dbReference type="InterPro" id="IPR004792">
    <property type="entry name" value="BaiN-like"/>
</dbReference>
<proteinExistence type="predicted"/>
<dbReference type="PANTHER" id="PTHR42887:SF1">
    <property type="entry name" value="BLR3961 PROTEIN"/>
    <property type="match status" value="1"/>
</dbReference>
<dbReference type="AlphaFoldDB" id="A0A5N1IWE3"/>
<dbReference type="InterPro" id="IPR057661">
    <property type="entry name" value="RsdA/BaiN/AoA(So)_Rossmann"/>
</dbReference>
<dbReference type="InterPro" id="IPR022460">
    <property type="entry name" value="Flavoprotein_PP4765"/>
</dbReference>
<comment type="caution">
    <text evidence="6">The sequence shown here is derived from an EMBL/GenBank/DDBJ whole genome shotgun (WGS) entry which is preliminary data.</text>
</comment>
<dbReference type="Pfam" id="PF22780">
    <property type="entry name" value="HI0933_like_1st"/>
    <property type="match status" value="1"/>
</dbReference>